<reference evidence="2" key="1">
    <citation type="journal article" date="2019" name="Int. J. Syst. Evol. Microbiol.">
        <title>The Global Catalogue of Microorganisms (GCM) 10K type strain sequencing project: providing services to taxonomists for standard genome sequencing and annotation.</title>
        <authorList>
            <consortium name="The Broad Institute Genomics Platform"/>
            <consortium name="The Broad Institute Genome Sequencing Center for Infectious Disease"/>
            <person name="Wu L."/>
            <person name="Ma J."/>
        </authorList>
    </citation>
    <scope>NUCLEOTIDE SEQUENCE [LARGE SCALE GENOMIC DNA]</scope>
    <source>
        <strain evidence="2">JCM 4738</strain>
    </source>
</reference>
<proteinExistence type="predicted"/>
<comment type="caution">
    <text evidence="1">The sequence shown here is derived from an EMBL/GenBank/DDBJ whole genome shotgun (WGS) entry which is preliminary data.</text>
</comment>
<dbReference type="Proteomes" id="UP000642673">
    <property type="component" value="Unassembled WGS sequence"/>
</dbReference>
<evidence type="ECO:0000313" key="2">
    <source>
        <dbReference type="Proteomes" id="UP000642673"/>
    </source>
</evidence>
<organism evidence="1 2">
    <name type="scientific">Streptomyces cirratus</name>
    <dbReference type="NCBI Taxonomy" id="68187"/>
    <lineage>
        <taxon>Bacteria</taxon>
        <taxon>Bacillati</taxon>
        <taxon>Actinomycetota</taxon>
        <taxon>Actinomycetes</taxon>
        <taxon>Kitasatosporales</taxon>
        <taxon>Streptomycetaceae</taxon>
        <taxon>Streptomyces</taxon>
    </lineage>
</organism>
<gene>
    <name evidence="1" type="ORF">GCM10010347_24240</name>
</gene>
<accession>A0ABQ3EVA8</accession>
<protein>
    <submittedName>
        <fullName evidence="1">Uncharacterized protein</fullName>
    </submittedName>
</protein>
<name>A0ABQ3EVA8_9ACTN</name>
<evidence type="ECO:0000313" key="1">
    <source>
        <dbReference type="EMBL" id="GHB53356.1"/>
    </source>
</evidence>
<dbReference type="RefSeq" id="WP_381353507.1">
    <property type="nucleotide sequence ID" value="NZ_JBHSYU010000001.1"/>
</dbReference>
<dbReference type="EMBL" id="BMVP01000003">
    <property type="protein sequence ID" value="GHB53356.1"/>
    <property type="molecule type" value="Genomic_DNA"/>
</dbReference>
<sequence>MVVRSAARRLPGLMEAAGFTGVEASAPAVAGWRSAEFEEADRRGVARLARLVDAPVVAVEFLDSDVGFVEATAPDGHRWRALLDRAKAVDYGIPVHEFPVLPAVCAALAWSAAAGLTADEVAVRRALTESAVFTEHLAQDLFAGLGIPQPEAAVG</sequence>
<keyword evidence="2" id="KW-1185">Reference proteome</keyword>